<gene>
    <name evidence="5" type="ORF">F4695_003621</name>
</gene>
<evidence type="ECO:0000313" key="6">
    <source>
        <dbReference type="Proteomes" id="UP000585437"/>
    </source>
</evidence>
<dbReference type="InterPro" id="IPR009057">
    <property type="entry name" value="Homeodomain-like_sf"/>
</dbReference>
<comment type="caution">
    <text evidence="5">The sequence shown here is derived from an EMBL/GenBank/DDBJ whole genome shotgun (WGS) entry which is preliminary data.</text>
</comment>
<feature type="domain" description="HTH araC/xylS-type" evidence="4">
    <location>
        <begin position="95"/>
        <end position="192"/>
    </location>
</feature>
<keyword evidence="1" id="KW-0805">Transcription regulation</keyword>
<protein>
    <submittedName>
        <fullName evidence="5">AraC-like DNA-binding protein</fullName>
    </submittedName>
</protein>
<dbReference type="GO" id="GO:0003700">
    <property type="term" value="F:DNA-binding transcription factor activity"/>
    <property type="evidence" value="ECO:0007669"/>
    <property type="project" value="InterPro"/>
</dbReference>
<dbReference type="GO" id="GO:0043565">
    <property type="term" value="F:sequence-specific DNA binding"/>
    <property type="evidence" value="ECO:0007669"/>
    <property type="project" value="InterPro"/>
</dbReference>
<dbReference type="PANTHER" id="PTHR46796:SF6">
    <property type="entry name" value="ARAC SUBFAMILY"/>
    <property type="match status" value="1"/>
</dbReference>
<dbReference type="InterPro" id="IPR050204">
    <property type="entry name" value="AraC_XylS_family_regulators"/>
</dbReference>
<dbReference type="Pfam" id="PF12833">
    <property type="entry name" value="HTH_18"/>
    <property type="match status" value="1"/>
</dbReference>
<reference evidence="5 6" key="1">
    <citation type="submission" date="2020-08" db="EMBL/GenBank/DDBJ databases">
        <title>The Agave Microbiome: Exploring the role of microbial communities in plant adaptations to desert environments.</title>
        <authorList>
            <person name="Partida-Martinez L.P."/>
        </authorList>
    </citation>
    <scope>NUCLEOTIDE SEQUENCE [LARGE SCALE GENOMIC DNA]</scope>
    <source>
        <strain evidence="5 6">AS3.12</strain>
    </source>
</reference>
<dbReference type="SUPFAM" id="SSF46689">
    <property type="entry name" value="Homeodomain-like"/>
    <property type="match status" value="2"/>
</dbReference>
<accession>A0A7X0JMB0</accession>
<dbReference type="Gene3D" id="1.10.10.60">
    <property type="entry name" value="Homeodomain-like"/>
    <property type="match status" value="1"/>
</dbReference>
<evidence type="ECO:0000313" key="5">
    <source>
        <dbReference type="EMBL" id="MBB6510235.1"/>
    </source>
</evidence>
<dbReference type="EMBL" id="JACHBU010000007">
    <property type="protein sequence ID" value="MBB6510235.1"/>
    <property type="molecule type" value="Genomic_DNA"/>
</dbReference>
<evidence type="ECO:0000256" key="2">
    <source>
        <dbReference type="ARBA" id="ARBA00023125"/>
    </source>
</evidence>
<evidence type="ECO:0000259" key="4">
    <source>
        <dbReference type="PROSITE" id="PS01124"/>
    </source>
</evidence>
<name>A0A7X0JMB0_9HYPH</name>
<evidence type="ECO:0000256" key="1">
    <source>
        <dbReference type="ARBA" id="ARBA00023015"/>
    </source>
</evidence>
<dbReference type="PANTHER" id="PTHR46796">
    <property type="entry name" value="HTH-TYPE TRANSCRIPTIONAL ACTIVATOR RHAS-RELATED"/>
    <property type="match status" value="1"/>
</dbReference>
<keyword evidence="3" id="KW-0804">Transcription</keyword>
<evidence type="ECO:0000256" key="3">
    <source>
        <dbReference type="ARBA" id="ARBA00023163"/>
    </source>
</evidence>
<dbReference type="SMART" id="SM00342">
    <property type="entry name" value="HTH_ARAC"/>
    <property type="match status" value="1"/>
</dbReference>
<sequence>MAAFSLSQPWLDGLAQSDLDLPAATVVADALPVVDRRVGLIGGMLRDELRSGTHGTMAGLELDSLLNLLGIHLIRQYGVARPQKDLGGLSDRQFRQVRDHMQAHLTLGVRLEDLASLVGLSSSQLLRSFRRRTGTSPHQYFTRLRLDEARALIVNGPLPLAEIALTCGFSSQSHLTAIMRREDGLTPGALRV</sequence>
<dbReference type="AlphaFoldDB" id="A0A7X0JMB0"/>
<dbReference type="Proteomes" id="UP000585437">
    <property type="component" value="Unassembled WGS sequence"/>
</dbReference>
<organism evidence="5 6">
    <name type="scientific">Rhizobium soli</name>
    <dbReference type="NCBI Taxonomy" id="424798"/>
    <lineage>
        <taxon>Bacteria</taxon>
        <taxon>Pseudomonadati</taxon>
        <taxon>Pseudomonadota</taxon>
        <taxon>Alphaproteobacteria</taxon>
        <taxon>Hyphomicrobiales</taxon>
        <taxon>Rhizobiaceae</taxon>
        <taxon>Rhizobium/Agrobacterium group</taxon>
        <taxon>Rhizobium</taxon>
    </lineage>
</organism>
<keyword evidence="6" id="KW-1185">Reference proteome</keyword>
<keyword evidence="2 5" id="KW-0238">DNA-binding</keyword>
<dbReference type="PROSITE" id="PS01124">
    <property type="entry name" value="HTH_ARAC_FAMILY_2"/>
    <property type="match status" value="1"/>
</dbReference>
<dbReference type="InterPro" id="IPR018060">
    <property type="entry name" value="HTH_AraC"/>
</dbReference>
<proteinExistence type="predicted"/>